<name>A0AAV9BPM5_ACOGR</name>
<keyword evidence="3" id="KW-1185">Reference proteome</keyword>
<feature type="compositionally biased region" description="Basic and acidic residues" evidence="1">
    <location>
        <begin position="88"/>
        <end position="101"/>
    </location>
</feature>
<dbReference type="Proteomes" id="UP001179952">
    <property type="component" value="Unassembled WGS sequence"/>
</dbReference>
<comment type="caution">
    <text evidence="2">The sequence shown here is derived from an EMBL/GenBank/DDBJ whole genome shotgun (WGS) entry which is preliminary data.</text>
</comment>
<organism evidence="2 3">
    <name type="scientific">Acorus gramineus</name>
    <name type="common">Dwarf sweet flag</name>
    <dbReference type="NCBI Taxonomy" id="55184"/>
    <lineage>
        <taxon>Eukaryota</taxon>
        <taxon>Viridiplantae</taxon>
        <taxon>Streptophyta</taxon>
        <taxon>Embryophyta</taxon>
        <taxon>Tracheophyta</taxon>
        <taxon>Spermatophyta</taxon>
        <taxon>Magnoliopsida</taxon>
        <taxon>Liliopsida</taxon>
        <taxon>Acoraceae</taxon>
        <taxon>Acorus</taxon>
    </lineage>
</organism>
<dbReference type="GO" id="GO:0006400">
    <property type="term" value="P:tRNA modification"/>
    <property type="evidence" value="ECO:0007669"/>
    <property type="project" value="InterPro"/>
</dbReference>
<reference evidence="2" key="2">
    <citation type="submission" date="2023-06" db="EMBL/GenBank/DDBJ databases">
        <authorList>
            <person name="Ma L."/>
            <person name="Liu K.-W."/>
            <person name="Li Z."/>
            <person name="Hsiao Y.-Y."/>
            <person name="Qi Y."/>
            <person name="Fu T."/>
            <person name="Tang G."/>
            <person name="Zhang D."/>
            <person name="Sun W.-H."/>
            <person name="Liu D.-K."/>
            <person name="Li Y."/>
            <person name="Chen G.-Z."/>
            <person name="Liu X.-D."/>
            <person name="Liao X.-Y."/>
            <person name="Jiang Y.-T."/>
            <person name="Yu X."/>
            <person name="Hao Y."/>
            <person name="Huang J."/>
            <person name="Zhao X.-W."/>
            <person name="Ke S."/>
            <person name="Chen Y.-Y."/>
            <person name="Wu W.-L."/>
            <person name="Hsu J.-L."/>
            <person name="Lin Y.-F."/>
            <person name="Huang M.-D."/>
            <person name="Li C.-Y."/>
            <person name="Huang L."/>
            <person name="Wang Z.-W."/>
            <person name="Zhao X."/>
            <person name="Zhong W.-Y."/>
            <person name="Peng D.-H."/>
            <person name="Ahmad S."/>
            <person name="Lan S."/>
            <person name="Zhang J.-S."/>
            <person name="Tsai W.-C."/>
            <person name="Van De Peer Y."/>
            <person name="Liu Z.-J."/>
        </authorList>
    </citation>
    <scope>NUCLEOTIDE SEQUENCE</scope>
    <source>
        <strain evidence="2">SCP</strain>
        <tissue evidence="2">Leaves</tissue>
    </source>
</reference>
<reference evidence="2" key="1">
    <citation type="journal article" date="2023" name="Nat. Commun.">
        <title>Diploid and tetraploid genomes of Acorus and the evolution of monocots.</title>
        <authorList>
            <person name="Ma L."/>
            <person name="Liu K.W."/>
            <person name="Li Z."/>
            <person name="Hsiao Y.Y."/>
            <person name="Qi Y."/>
            <person name="Fu T."/>
            <person name="Tang G.D."/>
            <person name="Zhang D."/>
            <person name="Sun W.H."/>
            <person name="Liu D.K."/>
            <person name="Li Y."/>
            <person name="Chen G.Z."/>
            <person name="Liu X.D."/>
            <person name="Liao X.Y."/>
            <person name="Jiang Y.T."/>
            <person name="Yu X."/>
            <person name="Hao Y."/>
            <person name="Huang J."/>
            <person name="Zhao X.W."/>
            <person name="Ke S."/>
            <person name="Chen Y.Y."/>
            <person name="Wu W.L."/>
            <person name="Hsu J.L."/>
            <person name="Lin Y.F."/>
            <person name="Huang M.D."/>
            <person name="Li C.Y."/>
            <person name="Huang L."/>
            <person name="Wang Z.W."/>
            <person name="Zhao X."/>
            <person name="Zhong W.Y."/>
            <person name="Peng D.H."/>
            <person name="Ahmad S."/>
            <person name="Lan S."/>
            <person name="Zhang J.S."/>
            <person name="Tsai W.C."/>
            <person name="Van de Peer Y."/>
            <person name="Liu Z.J."/>
        </authorList>
    </citation>
    <scope>NUCLEOTIDE SEQUENCE</scope>
    <source>
        <strain evidence="2">SCP</strain>
    </source>
</reference>
<dbReference type="PANTHER" id="PTHR13452">
    <property type="entry name" value="THUMP DOMAIN CONTAINING PROTEIN 1-RELATED"/>
    <property type="match status" value="1"/>
</dbReference>
<feature type="region of interest" description="Disordered" evidence="1">
    <location>
        <begin position="1"/>
        <end position="30"/>
    </location>
</feature>
<dbReference type="InterPro" id="IPR040183">
    <property type="entry name" value="THUMPD1-like"/>
</dbReference>
<feature type="compositionally biased region" description="Basic and acidic residues" evidence="1">
    <location>
        <begin position="117"/>
        <end position="165"/>
    </location>
</feature>
<feature type="compositionally biased region" description="Basic residues" evidence="1">
    <location>
        <begin position="12"/>
        <end position="30"/>
    </location>
</feature>
<proteinExistence type="predicted"/>
<dbReference type="AlphaFoldDB" id="A0AAV9BPM5"/>
<evidence type="ECO:0000256" key="1">
    <source>
        <dbReference type="SAM" id="MobiDB-lite"/>
    </source>
</evidence>
<dbReference type="PANTHER" id="PTHR13452:SF10">
    <property type="entry name" value="THUMP DOMAIN-CONTAINING PROTEIN 1"/>
    <property type="match status" value="1"/>
</dbReference>
<evidence type="ECO:0000313" key="2">
    <source>
        <dbReference type="EMBL" id="KAK1278666.1"/>
    </source>
</evidence>
<gene>
    <name evidence="2" type="ORF">QJS04_geneDACA003681</name>
</gene>
<feature type="compositionally biased region" description="Polar residues" evidence="1">
    <location>
        <begin position="1"/>
        <end position="11"/>
    </location>
</feature>
<dbReference type="GO" id="GO:0003723">
    <property type="term" value="F:RNA binding"/>
    <property type="evidence" value="ECO:0007669"/>
    <property type="project" value="InterPro"/>
</dbReference>
<evidence type="ECO:0000313" key="3">
    <source>
        <dbReference type="Proteomes" id="UP001179952"/>
    </source>
</evidence>
<dbReference type="EMBL" id="JAUJYN010000002">
    <property type="protein sequence ID" value="KAK1278666.1"/>
    <property type="molecule type" value="Genomic_DNA"/>
</dbReference>
<feature type="region of interest" description="Disordered" evidence="1">
    <location>
        <begin position="84"/>
        <end position="165"/>
    </location>
</feature>
<accession>A0AAV9BPM5</accession>
<sequence length="165" mass="18659">MAEDNTITATNGKKRKHHHQFSKPMKKGRSPLRAGVEGFFITCDRGKERQTTDEALNLLYCFYEELLHGDAAFPNVANEQTNGVIKFTDTDSSDHDNESPQKEGVNFQNEANDTEEAPLKKQHVDVEADEPKCQNASHEKAEMKPIDELVEEKLKDIGDKNKDDD</sequence>
<protein>
    <submittedName>
        <fullName evidence="2">Uncharacterized protein</fullName>
    </submittedName>
</protein>